<proteinExistence type="predicted"/>
<dbReference type="EMBL" id="QFBC01000010">
    <property type="protein sequence ID" value="PWE54399.1"/>
    <property type="molecule type" value="Genomic_DNA"/>
</dbReference>
<dbReference type="OrthoDB" id="100177at2"/>
<reference evidence="1 2" key="1">
    <citation type="submission" date="2018-05" db="EMBL/GenBank/DDBJ databases">
        <title>The draft genome of strain NS-104.</title>
        <authorList>
            <person name="Hang P."/>
            <person name="Jiang J."/>
        </authorList>
    </citation>
    <scope>NUCLEOTIDE SEQUENCE [LARGE SCALE GENOMIC DNA]</scope>
    <source>
        <strain evidence="1 2">NS-104</strain>
    </source>
</reference>
<name>A0A2U2DM92_9HYPH</name>
<evidence type="ECO:0008006" key="3">
    <source>
        <dbReference type="Google" id="ProtNLM"/>
    </source>
</evidence>
<gene>
    <name evidence="1" type="ORF">DEM27_20010</name>
</gene>
<comment type="caution">
    <text evidence="1">The sequence shown here is derived from an EMBL/GenBank/DDBJ whole genome shotgun (WGS) entry which is preliminary data.</text>
</comment>
<protein>
    <recommendedName>
        <fullName evidence="3">Adenylate cyclase</fullName>
    </recommendedName>
</protein>
<evidence type="ECO:0000313" key="2">
    <source>
        <dbReference type="Proteomes" id="UP000245252"/>
    </source>
</evidence>
<dbReference type="RefSeq" id="WP_109460029.1">
    <property type="nucleotide sequence ID" value="NZ_QFBC01000010.1"/>
</dbReference>
<organism evidence="1 2">
    <name type="scientific">Metarhizobium album</name>
    <dbReference type="NCBI Taxonomy" id="2182425"/>
    <lineage>
        <taxon>Bacteria</taxon>
        <taxon>Pseudomonadati</taxon>
        <taxon>Pseudomonadota</taxon>
        <taxon>Alphaproteobacteria</taxon>
        <taxon>Hyphomicrobiales</taxon>
        <taxon>Rhizobiaceae</taxon>
        <taxon>Metarhizobium</taxon>
    </lineage>
</organism>
<evidence type="ECO:0000313" key="1">
    <source>
        <dbReference type="EMBL" id="PWE54399.1"/>
    </source>
</evidence>
<sequence length="391" mass="42229">MTHPRTIDGELVRSSLSKILGSETFSRSERLRTFLDYVVKKEQEGLGHQLKGYTIGVDVFARTESFDPGGDPLVRVQAGKLRKLLQQYYANEGAEDTIRIQVPVGGYVPVYEWQEQQDGGLENPAESHDGDSGTIGIPAADIAGNAASAGPWGRYRLASAGLLAVTVLNITALGLHATSRYLVPKEATAISSPSGYYREASALPRIAVANNHTASPVSAPLADALRHATIQLSSVELVSSFSQADALVRQDEQLDFILSISPVDDQGGILLSLHHKPSGELVHSETVAEKSLHSVSERAFAASSFASHSLAVNSSVYAYADQNASSSRLMQCLKATQDYHLEKSRQTFQAAWGCQSELVPTEHPERFISELETLTSMAREREAGRLPLTGA</sequence>
<dbReference type="Proteomes" id="UP000245252">
    <property type="component" value="Unassembled WGS sequence"/>
</dbReference>
<accession>A0A2U2DM92</accession>
<keyword evidence="2" id="KW-1185">Reference proteome</keyword>
<dbReference type="AlphaFoldDB" id="A0A2U2DM92"/>